<keyword evidence="1" id="KW-0812">Transmembrane</keyword>
<sequence length="239" mass="25885">MARFRAWGVDERHTAQAALVFRVLALVVLAAGFLGLCSSLFPARAGVPELLRDLRSGDASVVQVTSPDVGEVRVFWSTGFLGDHAFTYHDDLSLPGAEAEHFTADVKERLGEQAAGVTFEEGDRFDALGFLDVLVPLMYWFVMPHFAWPVAACCLVAVVDMVARRDLRTPSAGYWLLASVVFGFGFPAYLWSEPRPLWSRRTPAPGDRPGMTGLRVAGATACWAGVGVAVMVAVALGRQ</sequence>
<proteinExistence type="predicted"/>
<dbReference type="KEGG" id="saqu:EJC51_16015"/>
<feature type="transmembrane region" description="Helical" evidence="1">
    <location>
        <begin position="174"/>
        <end position="192"/>
    </location>
</feature>
<feature type="transmembrane region" description="Helical" evidence="1">
    <location>
        <begin position="20"/>
        <end position="41"/>
    </location>
</feature>
<evidence type="ECO:0000256" key="1">
    <source>
        <dbReference type="SAM" id="Phobius"/>
    </source>
</evidence>
<dbReference type="EMBL" id="CP034463">
    <property type="protein sequence ID" value="AZP17494.1"/>
    <property type="molecule type" value="Genomic_DNA"/>
</dbReference>
<reference evidence="2 3" key="1">
    <citation type="submission" date="2018-12" db="EMBL/GenBank/DDBJ databases">
        <authorList>
            <person name="Li K."/>
        </authorList>
    </citation>
    <scope>NUCLEOTIDE SEQUENCE [LARGE SCALE GENOMIC DNA]</scope>
    <source>
        <strain evidence="3">CR22</strain>
    </source>
</reference>
<protein>
    <submittedName>
        <fullName evidence="2">Uncharacterized protein</fullName>
    </submittedName>
</protein>
<keyword evidence="3" id="KW-1185">Reference proteome</keyword>
<feature type="transmembrane region" description="Helical" evidence="1">
    <location>
        <begin position="137"/>
        <end position="162"/>
    </location>
</feature>
<accession>A0A3Q9BV10</accession>
<gene>
    <name evidence="2" type="ORF">EJC51_16015</name>
</gene>
<feature type="transmembrane region" description="Helical" evidence="1">
    <location>
        <begin position="212"/>
        <end position="236"/>
    </location>
</feature>
<dbReference type="RefSeq" id="WP_126271710.1">
    <property type="nucleotide sequence ID" value="NZ_CP034463.1"/>
</dbReference>
<dbReference type="Proteomes" id="UP000280197">
    <property type="component" value="Chromosome"/>
</dbReference>
<keyword evidence="1" id="KW-1133">Transmembrane helix</keyword>
<evidence type="ECO:0000313" key="3">
    <source>
        <dbReference type="Proteomes" id="UP000280197"/>
    </source>
</evidence>
<evidence type="ECO:0000313" key="2">
    <source>
        <dbReference type="EMBL" id="AZP17494.1"/>
    </source>
</evidence>
<dbReference type="AlphaFoldDB" id="A0A3Q9BV10"/>
<organism evidence="2 3">
    <name type="scientific">Streptomyces aquilus</name>
    <dbReference type="NCBI Taxonomy" id="2548456"/>
    <lineage>
        <taxon>Bacteria</taxon>
        <taxon>Bacillati</taxon>
        <taxon>Actinomycetota</taxon>
        <taxon>Actinomycetes</taxon>
        <taxon>Kitasatosporales</taxon>
        <taxon>Streptomycetaceae</taxon>
        <taxon>Streptomyces</taxon>
    </lineage>
</organism>
<name>A0A3Q9BV10_9ACTN</name>
<keyword evidence="1" id="KW-0472">Membrane</keyword>